<dbReference type="PANTHER" id="PTHR24215:SF35">
    <property type="entry name" value="MUSCLE LIM PROTEIN MLP84B"/>
    <property type="match status" value="1"/>
</dbReference>
<dbReference type="GO" id="GO:0005634">
    <property type="term" value="C:nucleus"/>
    <property type="evidence" value="ECO:0007669"/>
    <property type="project" value="UniProtKB-SubCell"/>
</dbReference>
<keyword evidence="4" id="KW-0677">Repeat</keyword>
<evidence type="ECO:0000256" key="5">
    <source>
        <dbReference type="ARBA" id="ARBA00022833"/>
    </source>
</evidence>
<name>M2PGG5_CERS8</name>
<organism evidence="14 15">
    <name type="scientific">Ceriporiopsis subvermispora (strain B)</name>
    <name type="common">White-rot fungus</name>
    <name type="synonym">Gelatoporia subvermispora</name>
    <dbReference type="NCBI Taxonomy" id="914234"/>
    <lineage>
        <taxon>Eukaryota</taxon>
        <taxon>Fungi</taxon>
        <taxon>Dikarya</taxon>
        <taxon>Basidiomycota</taxon>
        <taxon>Agaricomycotina</taxon>
        <taxon>Agaricomycetes</taxon>
        <taxon>Polyporales</taxon>
        <taxon>Gelatoporiaceae</taxon>
        <taxon>Gelatoporia</taxon>
    </lineage>
</organism>
<keyword evidence="15" id="KW-1185">Reference proteome</keyword>
<dbReference type="PROSITE" id="PS00478">
    <property type="entry name" value="LIM_DOMAIN_1"/>
    <property type="match status" value="2"/>
</dbReference>
<evidence type="ECO:0000256" key="6">
    <source>
        <dbReference type="ARBA" id="ARBA00022990"/>
    </source>
</evidence>
<dbReference type="GO" id="GO:0030036">
    <property type="term" value="P:actin cytoskeleton organization"/>
    <property type="evidence" value="ECO:0007669"/>
    <property type="project" value="TreeGrafter"/>
</dbReference>
<evidence type="ECO:0000256" key="1">
    <source>
        <dbReference type="ARBA" id="ARBA00004123"/>
    </source>
</evidence>
<dbReference type="FunFam" id="2.10.110.10:FF:000054">
    <property type="entry name" value="Cysteine-rich protein 1"/>
    <property type="match status" value="1"/>
</dbReference>
<evidence type="ECO:0000256" key="2">
    <source>
        <dbReference type="ARBA" id="ARBA00022481"/>
    </source>
</evidence>
<reference evidence="14 15" key="1">
    <citation type="journal article" date="2012" name="Proc. Natl. Acad. Sci. U.S.A.">
        <title>Comparative genomics of Ceriporiopsis subvermispora and Phanerochaete chrysosporium provide insight into selective ligninolysis.</title>
        <authorList>
            <person name="Fernandez-Fueyo E."/>
            <person name="Ruiz-Duenas F.J."/>
            <person name="Ferreira P."/>
            <person name="Floudas D."/>
            <person name="Hibbett D.S."/>
            <person name="Canessa P."/>
            <person name="Larrondo L.F."/>
            <person name="James T.Y."/>
            <person name="Seelenfreund D."/>
            <person name="Lobos S."/>
            <person name="Polanco R."/>
            <person name="Tello M."/>
            <person name="Honda Y."/>
            <person name="Watanabe T."/>
            <person name="Watanabe T."/>
            <person name="Ryu J.S."/>
            <person name="Kubicek C.P."/>
            <person name="Schmoll M."/>
            <person name="Gaskell J."/>
            <person name="Hammel K.E."/>
            <person name="St John F.J."/>
            <person name="Vanden Wymelenberg A."/>
            <person name="Sabat G."/>
            <person name="Splinter BonDurant S."/>
            <person name="Syed K."/>
            <person name="Yadav J.S."/>
            <person name="Doddapaneni H."/>
            <person name="Subramanian V."/>
            <person name="Lavin J.L."/>
            <person name="Oguiza J.A."/>
            <person name="Perez G."/>
            <person name="Pisabarro A.G."/>
            <person name="Ramirez L."/>
            <person name="Santoyo F."/>
            <person name="Master E."/>
            <person name="Coutinho P.M."/>
            <person name="Henrissat B."/>
            <person name="Lombard V."/>
            <person name="Magnuson J.K."/>
            <person name="Kuees U."/>
            <person name="Hori C."/>
            <person name="Igarashi K."/>
            <person name="Samejima M."/>
            <person name="Held B.W."/>
            <person name="Barry K.W."/>
            <person name="LaButti K.M."/>
            <person name="Lapidus A."/>
            <person name="Lindquist E.A."/>
            <person name="Lucas S.M."/>
            <person name="Riley R."/>
            <person name="Salamov A.A."/>
            <person name="Hoffmeister D."/>
            <person name="Schwenk D."/>
            <person name="Hadar Y."/>
            <person name="Yarden O."/>
            <person name="de Vries R.P."/>
            <person name="Wiebenga A."/>
            <person name="Stenlid J."/>
            <person name="Eastwood D."/>
            <person name="Grigoriev I.V."/>
            <person name="Berka R.M."/>
            <person name="Blanchette R.A."/>
            <person name="Kersten P."/>
            <person name="Martinez A.T."/>
            <person name="Vicuna R."/>
            <person name="Cullen D."/>
        </authorList>
    </citation>
    <scope>NUCLEOTIDE SEQUENCE [LARGE SCALE GENOMIC DNA]</scope>
    <source>
        <strain evidence="14 15">B</strain>
    </source>
</reference>
<evidence type="ECO:0000256" key="9">
    <source>
        <dbReference type="ARBA" id="ARBA00055254"/>
    </source>
</evidence>
<dbReference type="Pfam" id="PF00412">
    <property type="entry name" value="LIM"/>
    <property type="match status" value="2"/>
</dbReference>
<evidence type="ECO:0000256" key="11">
    <source>
        <dbReference type="PROSITE-ProRule" id="PRU00125"/>
    </source>
</evidence>
<accession>M2PGG5</accession>
<feature type="region of interest" description="Disordered" evidence="12">
    <location>
        <begin position="78"/>
        <end position="230"/>
    </location>
</feature>
<dbReference type="PROSITE" id="PS50023">
    <property type="entry name" value="LIM_DOMAIN_2"/>
    <property type="match status" value="2"/>
</dbReference>
<comment type="function">
    <text evidence="9">Seems to have a role in zinc absorption and may function as an intracellular zinc transport protein.</text>
</comment>
<dbReference type="STRING" id="914234.M2PGG5"/>
<protein>
    <recommendedName>
        <fullName evidence="10">Cysteine-rich protein 1</fullName>
    </recommendedName>
</protein>
<dbReference type="PANTHER" id="PTHR24215">
    <property type="entry name" value="RHO-GTPASE-ACTIVATING PROTEIN LRG1"/>
    <property type="match status" value="1"/>
</dbReference>
<dbReference type="CDD" id="cd09401">
    <property type="entry name" value="LIM_TLP_like"/>
    <property type="match status" value="1"/>
</dbReference>
<evidence type="ECO:0000256" key="8">
    <source>
        <dbReference type="ARBA" id="ARBA00023242"/>
    </source>
</evidence>
<keyword evidence="2" id="KW-0488">Methylation</keyword>
<gene>
    <name evidence="14" type="ORF">CERSUDRAFT_157930</name>
</gene>
<sequence>MHPFGGTPICPRCSKAVYAAEQIMGPGRKLYHKPCLVCSTCGKRLDSLSLVEHDQEPYCKICHVKNFGTRDLRQANLPHRDSISSQGTGRSLSPPASPRRAASPPGTSTSAAPPPLPVRRTMTGGGSPFPRPLASTTASPTPILRPTRMLSPTRPTFSPSPPLPEEGSDEAYDPPPVRATAMPSHTGRVGALPRTVPLTPSRAAVSAGSTPSPPPSSTTKPTTSTGPSAVPTMRMAVPLVPRPTGTRYGAALGGSGSLAPVPTGSGRTWGGGTPRCPRCSQAVYFAEQVRSVGQTWHKACLRCTSCGSTLDAGRLAEKDGAPYCQRCYAKVHGPQGSGYALLGKPGG</sequence>
<dbReference type="AlphaFoldDB" id="M2PGG5"/>
<keyword evidence="7 11" id="KW-0440">LIM domain</keyword>
<evidence type="ECO:0000256" key="10">
    <source>
        <dbReference type="ARBA" id="ARBA00072537"/>
    </source>
</evidence>
<feature type="compositionally biased region" description="Low complexity" evidence="12">
    <location>
        <begin position="217"/>
        <end position="228"/>
    </location>
</feature>
<comment type="subcellular location">
    <subcellularLocation>
        <location evidence="1">Nucleus</location>
    </subcellularLocation>
</comment>
<feature type="domain" description="LIM zinc-binding" evidence="13">
    <location>
        <begin position="274"/>
        <end position="334"/>
    </location>
</feature>
<dbReference type="CDD" id="cd09326">
    <property type="entry name" value="LIM_CRP_like"/>
    <property type="match status" value="1"/>
</dbReference>
<evidence type="ECO:0000259" key="13">
    <source>
        <dbReference type="PROSITE" id="PS50023"/>
    </source>
</evidence>
<keyword evidence="6" id="KW-0007">Acetylation</keyword>
<keyword evidence="5 11" id="KW-0862">Zinc</keyword>
<evidence type="ECO:0000313" key="14">
    <source>
        <dbReference type="EMBL" id="EMD35099.1"/>
    </source>
</evidence>
<proteinExistence type="predicted"/>
<dbReference type="FunFam" id="2.10.110.10:FF:000001">
    <property type="entry name" value="Cysteine and glycine-rich protein 1"/>
    <property type="match status" value="1"/>
</dbReference>
<dbReference type="Proteomes" id="UP000016930">
    <property type="component" value="Unassembled WGS sequence"/>
</dbReference>
<evidence type="ECO:0000256" key="4">
    <source>
        <dbReference type="ARBA" id="ARBA00022737"/>
    </source>
</evidence>
<evidence type="ECO:0000256" key="3">
    <source>
        <dbReference type="ARBA" id="ARBA00022723"/>
    </source>
</evidence>
<dbReference type="GO" id="GO:0030695">
    <property type="term" value="F:GTPase regulator activity"/>
    <property type="evidence" value="ECO:0007669"/>
    <property type="project" value="UniProtKB-ARBA"/>
</dbReference>
<keyword evidence="3 11" id="KW-0479">Metal-binding</keyword>
<dbReference type="GO" id="GO:0005737">
    <property type="term" value="C:cytoplasm"/>
    <property type="evidence" value="ECO:0007669"/>
    <property type="project" value="TreeGrafter"/>
</dbReference>
<evidence type="ECO:0000313" key="15">
    <source>
        <dbReference type="Proteomes" id="UP000016930"/>
    </source>
</evidence>
<evidence type="ECO:0000256" key="7">
    <source>
        <dbReference type="ARBA" id="ARBA00023038"/>
    </source>
</evidence>
<feature type="domain" description="LIM zinc-binding" evidence="13">
    <location>
        <begin position="8"/>
        <end position="69"/>
    </location>
</feature>
<dbReference type="HOGENOM" id="CLU_054591_0_0_1"/>
<dbReference type="OrthoDB" id="8062037at2759"/>
<dbReference type="SMART" id="SM00132">
    <property type="entry name" value="LIM"/>
    <property type="match status" value="2"/>
</dbReference>
<keyword evidence="8" id="KW-0539">Nucleus</keyword>
<feature type="compositionally biased region" description="Low complexity" evidence="12">
    <location>
        <begin position="90"/>
        <end position="111"/>
    </location>
</feature>
<dbReference type="GO" id="GO:0046872">
    <property type="term" value="F:metal ion binding"/>
    <property type="evidence" value="ECO:0007669"/>
    <property type="project" value="UniProtKB-KW"/>
</dbReference>
<dbReference type="Gene3D" id="2.10.110.10">
    <property type="entry name" value="Cysteine Rich Protein"/>
    <property type="match status" value="2"/>
</dbReference>
<dbReference type="InterPro" id="IPR001781">
    <property type="entry name" value="Znf_LIM"/>
</dbReference>
<evidence type="ECO:0000256" key="12">
    <source>
        <dbReference type="SAM" id="MobiDB-lite"/>
    </source>
</evidence>
<dbReference type="SUPFAM" id="SSF57716">
    <property type="entry name" value="Glucocorticoid receptor-like (DNA-binding domain)"/>
    <property type="match status" value="4"/>
</dbReference>
<dbReference type="EMBL" id="KB445801">
    <property type="protein sequence ID" value="EMD35099.1"/>
    <property type="molecule type" value="Genomic_DNA"/>
</dbReference>